<reference evidence="3" key="2">
    <citation type="submission" date="2015-01" db="EMBL/GenBank/DDBJ databases">
        <title>Evolutionary Origins and Diversification of the Mycorrhizal Mutualists.</title>
        <authorList>
            <consortium name="DOE Joint Genome Institute"/>
            <consortium name="Mycorrhizal Genomics Consortium"/>
            <person name="Kohler A."/>
            <person name="Kuo A."/>
            <person name="Nagy L.G."/>
            <person name="Floudas D."/>
            <person name="Copeland A."/>
            <person name="Barry K.W."/>
            <person name="Cichocki N."/>
            <person name="Veneault-Fourrey C."/>
            <person name="LaButti K."/>
            <person name="Lindquist E.A."/>
            <person name="Lipzen A."/>
            <person name="Lundell T."/>
            <person name="Morin E."/>
            <person name="Murat C."/>
            <person name="Riley R."/>
            <person name="Ohm R."/>
            <person name="Sun H."/>
            <person name="Tunlid A."/>
            <person name="Henrissat B."/>
            <person name="Grigoriev I.V."/>
            <person name="Hibbett D.S."/>
            <person name="Martin F."/>
        </authorList>
    </citation>
    <scope>NUCLEOTIDE SEQUENCE [LARGE SCALE GENOMIC DNA]</scope>
    <source>
        <strain evidence="3">Zn</strain>
    </source>
</reference>
<evidence type="ECO:0000313" key="3">
    <source>
        <dbReference type="Proteomes" id="UP000054321"/>
    </source>
</evidence>
<name>A0A0C3DS73_OIDMZ</name>
<dbReference type="EMBL" id="KN832872">
    <property type="protein sequence ID" value="KIN04913.1"/>
    <property type="molecule type" value="Genomic_DNA"/>
</dbReference>
<keyword evidence="3" id="KW-1185">Reference proteome</keyword>
<evidence type="ECO:0000313" key="2">
    <source>
        <dbReference type="EMBL" id="KIN04913.1"/>
    </source>
</evidence>
<dbReference type="InParanoid" id="A0A0C3DS73"/>
<feature type="compositionally biased region" description="Basic and acidic residues" evidence="1">
    <location>
        <begin position="78"/>
        <end position="110"/>
    </location>
</feature>
<dbReference type="HOGENOM" id="CLU_1750230_0_0_1"/>
<protein>
    <submittedName>
        <fullName evidence="2">Uncharacterized protein</fullName>
    </submittedName>
</protein>
<reference evidence="2 3" key="1">
    <citation type="submission" date="2014-04" db="EMBL/GenBank/DDBJ databases">
        <authorList>
            <consortium name="DOE Joint Genome Institute"/>
            <person name="Kuo A."/>
            <person name="Martino E."/>
            <person name="Perotto S."/>
            <person name="Kohler A."/>
            <person name="Nagy L.G."/>
            <person name="Floudas D."/>
            <person name="Copeland A."/>
            <person name="Barry K.W."/>
            <person name="Cichocki N."/>
            <person name="Veneault-Fourrey C."/>
            <person name="LaButti K."/>
            <person name="Lindquist E.A."/>
            <person name="Lipzen A."/>
            <person name="Lundell T."/>
            <person name="Morin E."/>
            <person name="Murat C."/>
            <person name="Sun H."/>
            <person name="Tunlid A."/>
            <person name="Henrissat B."/>
            <person name="Grigoriev I.V."/>
            <person name="Hibbett D.S."/>
            <person name="Martin F."/>
            <person name="Nordberg H.P."/>
            <person name="Cantor M.N."/>
            <person name="Hua S.X."/>
        </authorList>
    </citation>
    <scope>NUCLEOTIDE SEQUENCE [LARGE SCALE GENOMIC DNA]</scope>
    <source>
        <strain evidence="2 3">Zn</strain>
    </source>
</reference>
<dbReference type="OrthoDB" id="3556635at2759"/>
<accession>A0A0C3DS73</accession>
<dbReference type="Proteomes" id="UP000054321">
    <property type="component" value="Unassembled WGS sequence"/>
</dbReference>
<dbReference type="AlphaFoldDB" id="A0A0C3DS73"/>
<sequence>MGHLAHIATIAGVFYCVHHFWPKGITYGEREEWEKRYRHHHIHGTSSSSSRRSSPRRAQGWYDDTRESSSSSSPFSSSRRESEKGARRRDKEKSDYEGSNRSVRERDIEYGTHPVYSRHASFSRGHDREGHDEYDEPPAYSSKRGSARY</sequence>
<evidence type="ECO:0000256" key="1">
    <source>
        <dbReference type="SAM" id="MobiDB-lite"/>
    </source>
</evidence>
<organism evidence="2 3">
    <name type="scientific">Oidiodendron maius (strain Zn)</name>
    <dbReference type="NCBI Taxonomy" id="913774"/>
    <lineage>
        <taxon>Eukaryota</taxon>
        <taxon>Fungi</taxon>
        <taxon>Dikarya</taxon>
        <taxon>Ascomycota</taxon>
        <taxon>Pezizomycotina</taxon>
        <taxon>Leotiomycetes</taxon>
        <taxon>Leotiomycetes incertae sedis</taxon>
        <taxon>Myxotrichaceae</taxon>
        <taxon>Oidiodendron</taxon>
    </lineage>
</organism>
<feature type="region of interest" description="Disordered" evidence="1">
    <location>
        <begin position="41"/>
        <end position="149"/>
    </location>
</feature>
<gene>
    <name evidence="2" type="ORF">OIDMADRAFT_50747</name>
</gene>
<feature type="compositionally biased region" description="Low complexity" evidence="1">
    <location>
        <begin position="68"/>
        <end position="77"/>
    </location>
</feature>
<proteinExistence type="predicted"/>
<dbReference type="STRING" id="913774.A0A0C3DS73"/>